<feature type="domain" description="B box-type" evidence="9">
    <location>
        <begin position="184"/>
        <end position="227"/>
    </location>
</feature>
<dbReference type="SUPFAM" id="SSF57845">
    <property type="entry name" value="B-box zinc-binding domain"/>
    <property type="match status" value="1"/>
</dbReference>
<sequence length="687" mass="76542">MSSRISPMQQESATRSKNMSVKKAKGLSAQSLLEKISVDHVECSICTNRFNQPKVLDCLHSFCLECLQQLSQGKEAVDSKLKCPLCRRETTTQHVGDLPDNFTLSALVEEVTMQEKLLEGQGSEIKCQSCNEGNPAASRCMDCDHFLCQECQRAHGRLAMLTSHQVYDLAQLRSGEIAYRSKLREAPKCGKHRDQNLSIYCNSCEQLVCTTCCILDHTKPEHSLISLPEALERCKQEVAEVTVIAEHRKVDFRIAMEEIDVSNKKLDANFDDVRKKISVKADEEVAKIRQEEHKLKQELEKIYQDRVKTFGTSQATNNTEMSETERKLDEVNRLMAQASCFEIVDLKQKLLRNLKKQTQRFPRKVPSSLSFVEFEEGQSSLGELAKSGSEAGLEAASTEQTPPVRPLRNKDIGGKWYLKIQITQFGQKQTKFRRVFGVAVFSNGEILATDMGHKMLISYAPGTGKPQAPARPQGLQIKSLGNPSCVAVNKDDQLVLLDKLAVKIFDRKHQPLHKFKPGEGPNITPTCLAVDDNNLIAVGYEKTEEISLHEPDGSLIRTLPAPMIGSHLTISKQRLIFTCWEKKKLASMDYVGGKVFSSDIPCDMHGIWGPTGVCCDNSGHIFVAVHGWLSGGIFKFSSEGRILGCVISECKFPASITSMPGTGHLVVASNTSVQIFHEIQTNTEHFN</sequence>
<dbReference type="SUPFAM" id="SSF57850">
    <property type="entry name" value="RING/U-box"/>
    <property type="match status" value="1"/>
</dbReference>
<dbReference type="GO" id="GO:0008270">
    <property type="term" value="F:zinc ion binding"/>
    <property type="evidence" value="ECO:0007669"/>
    <property type="project" value="UniProtKB-KW"/>
</dbReference>
<proteinExistence type="predicted"/>
<keyword evidence="2" id="KW-0479">Metal-binding</keyword>
<evidence type="ECO:0000313" key="10">
    <source>
        <dbReference type="EnsemblMetazoa" id="XP_038058814.1"/>
    </source>
</evidence>
<evidence type="ECO:0000256" key="5">
    <source>
        <dbReference type="PROSITE-ProRule" id="PRU00024"/>
    </source>
</evidence>
<name>A0A914A5N1_PATMI</name>
<dbReference type="PANTHER" id="PTHR25462:SF296">
    <property type="entry name" value="MEIOTIC P26, ISOFORM F"/>
    <property type="match status" value="1"/>
</dbReference>
<dbReference type="SMART" id="SM00336">
    <property type="entry name" value="BBOX"/>
    <property type="match status" value="2"/>
</dbReference>
<dbReference type="Pfam" id="PF22586">
    <property type="entry name" value="ANCHR-like_BBOX"/>
    <property type="match status" value="1"/>
</dbReference>
<feature type="domain" description="B box-type" evidence="9">
    <location>
        <begin position="122"/>
        <end position="169"/>
    </location>
</feature>
<evidence type="ECO:0000259" key="9">
    <source>
        <dbReference type="PROSITE" id="PS50119"/>
    </source>
</evidence>
<feature type="coiled-coil region" evidence="6">
    <location>
        <begin position="278"/>
        <end position="305"/>
    </location>
</feature>
<keyword evidence="3 5" id="KW-0863">Zinc-finger</keyword>
<keyword evidence="11" id="KW-1185">Reference proteome</keyword>
<evidence type="ECO:0000256" key="1">
    <source>
        <dbReference type="ARBA" id="ARBA00022553"/>
    </source>
</evidence>
<dbReference type="EnsemblMetazoa" id="XM_038202886.1">
    <property type="protein sequence ID" value="XP_038058814.1"/>
    <property type="gene ID" value="LOC119730103"/>
</dbReference>
<dbReference type="Gene3D" id="3.30.40.10">
    <property type="entry name" value="Zinc/RING finger domain, C3HC4 (zinc finger)"/>
    <property type="match status" value="1"/>
</dbReference>
<evidence type="ECO:0000313" key="11">
    <source>
        <dbReference type="Proteomes" id="UP000887568"/>
    </source>
</evidence>
<organism evidence="10 11">
    <name type="scientific">Patiria miniata</name>
    <name type="common">Bat star</name>
    <name type="synonym">Asterina miniata</name>
    <dbReference type="NCBI Taxonomy" id="46514"/>
    <lineage>
        <taxon>Eukaryota</taxon>
        <taxon>Metazoa</taxon>
        <taxon>Echinodermata</taxon>
        <taxon>Eleutherozoa</taxon>
        <taxon>Asterozoa</taxon>
        <taxon>Asteroidea</taxon>
        <taxon>Valvatacea</taxon>
        <taxon>Valvatida</taxon>
        <taxon>Asterinidae</taxon>
        <taxon>Patiria</taxon>
    </lineage>
</organism>
<keyword evidence="6" id="KW-0175">Coiled coil</keyword>
<evidence type="ECO:0000256" key="3">
    <source>
        <dbReference type="ARBA" id="ARBA00022771"/>
    </source>
</evidence>
<dbReference type="InterPro" id="IPR027370">
    <property type="entry name" value="Znf-RING_euk"/>
</dbReference>
<dbReference type="Gene3D" id="2.120.10.30">
    <property type="entry name" value="TolB, C-terminal domain"/>
    <property type="match status" value="1"/>
</dbReference>
<keyword evidence="1" id="KW-0597">Phosphoprotein</keyword>
<feature type="region of interest" description="Disordered" evidence="7">
    <location>
        <begin position="1"/>
        <end position="22"/>
    </location>
</feature>
<dbReference type="GeneID" id="119730103"/>
<dbReference type="PROSITE" id="PS00518">
    <property type="entry name" value="ZF_RING_1"/>
    <property type="match status" value="1"/>
</dbReference>
<feature type="compositionally biased region" description="Polar residues" evidence="7">
    <location>
        <begin position="1"/>
        <end position="19"/>
    </location>
</feature>
<evidence type="ECO:0000256" key="2">
    <source>
        <dbReference type="ARBA" id="ARBA00022723"/>
    </source>
</evidence>
<dbReference type="InterPro" id="IPR011042">
    <property type="entry name" value="6-blade_b-propeller_TolB-like"/>
</dbReference>
<reference evidence="10" key="1">
    <citation type="submission" date="2022-11" db="UniProtKB">
        <authorList>
            <consortium name="EnsemblMetazoa"/>
        </authorList>
    </citation>
    <scope>IDENTIFICATION</scope>
</reference>
<dbReference type="RefSeq" id="XP_038058814.1">
    <property type="nucleotide sequence ID" value="XM_038202886.1"/>
</dbReference>
<dbReference type="InterPro" id="IPR001841">
    <property type="entry name" value="Znf_RING"/>
</dbReference>
<dbReference type="InterPro" id="IPR013083">
    <property type="entry name" value="Znf_RING/FYVE/PHD"/>
</dbReference>
<feature type="region of interest" description="Disordered" evidence="7">
    <location>
        <begin position="385"/>
        <end position="406"/>
    </location>
</feature>
<dbReference type="PROSITE" id="PS50089">
    <property type="entry name" value="ZF_RING_2"/>
    <property type="match status" value="1"/>
</dbReference>
<keyword evidence="4" id="KW-0862">Zinc</keyword>
<protein>
    <submittedName>
        <fullName evidence="10">Uncharacterized protein</fullName>
    </submittedName>
</protein>
<dbReference type="InterPro" id="IPR017907">
    <property type="entry name" value="Znf_RING_CS"/>
</dbReference>
<evidence type="ECO:0000256" key="7">
    <source>
        <dbReference type="SAM" id="MobiDB-lite"/>
    </source>
</evidence>
<dbReference type="AlphaFoldDB" id="A0A914A5N1"/>
<dbReference type="PROSITE" id="PS50119">
    <property type="entry name" value="ZF_BBOX"/>
    <property type="match status" value="2"/>
</dbReference>
<dbReference type="SMART" id="SM00184">
    <property type="entry name" value="RING"/>
    <property type="match status" value="1"/>
</dbReference>
<dbReference type="SUPFAM" id="SSF63829">
    <property type="entry name" value="Calcium-dependent phosphotriesterase"/>
    <property type="match status" value="1"/>
</dbReference>
<dbReference type="InterPro" id="IPR047153">
    <property type="entry name" value="TRIM45/56/19-like"/>
</dbReference>
<dbReference type="Gene3D" id="4.10.830.40">
    <property type="match status" value="1"/>
</dbReference>
<dbReference type="InterPro" id="IPR000315">
    <property type="entry name" value="Znf_B-box"/>
</dbReference>
<dbReference type="Proteomes" id="UP000887568">
    <property type="component" value="Unplaced"/>
</dbReference>
<evidence type="ECO:0000259" key="8">
    <source>
        <dbReference type="PROSITE" id="PS50089"/>
    </source>
</evidence>
<accession>A0A914A5N1</accession>
<feature type="domain" description="RING-type" evidence="8">
    <location>
        <begin position="43"/>
        <end position="87"/>
    </location>
</feature>
<dbReference type="Gene3D" id="3.30.160.60">
    <property type="entry name" value="Classic Zinc Finger"/>
    <property type="match status" value="1"/>
</dbReference>
<evidence type="ECO:0000256" key="4">
    <source>
        <dbReference type="ARBA" id="ARBA00022833"/>
    </source>
</evidence>
<dbReference type="OrthoDB" id="111250at2759"/>
<evidence type="ECO:0000256" key="6">
    <source>
        <dbReference type="SAM" id="Coils"/>
    </source>
</evidence>
<dbReference type="Pfam" id="PF13445">
    <property type="entry name" value="zf-RING_UBOX"/>
    <property type="match status" value="1"/>
</dbReference>
<dbReference type="PANTHER" id="PTHR25462">
    <property type="entry name" value="BONUS, ISOFORM C-RELATED"/>
    <property type="match status" value="1"/>
</dbReference>
<dbReference type="Pfam" id="PF00643">
    <property type="entry name" value="zf-B_box"/>
    <property type="match status" value="1"/>
</dbReference>